<evidence type="ECO:0000313" key="1">
    <source>
        <dbReference type="EMBL" id="QXE91218.1"/>
    </source>
</evidence>
<name>A0ABX8LGR8_9BACT</name>
<accession>A0ABX8LGR8</accession>
<keyword evidence="2" id="KW-1185">Reference proteome</keyword>
<dbReference type="EMBL" id="CP077683">
    <property type="protein sequence ID" value="QXE91218.1"/>
    <property type="molecule type" value="Genomic_DNA"/>
</dbReference>
<gene>
    <name evidence="1" type="ORF">KP001_01365</name>
</gene>
<dbReference type="Proteomes" id="UP000683559">
    <property type="component" value="Chromosome"/>
</dbReference>
<organism evidence="1 2">
    <name type="scientific">Geomonas subterranea</name>
    <dbReference type="NCBI Taxonomy" id="2847989"/>
    <lineage>
        <taxon>Bacteria</taxon>
        <taxon>Pseudomonadati</taxon>
        <taxon>Thermodesulfobacteriota</taxon>
        <taxon>Desulfuromonadia</taxon>
        <taxon>Geobacterales</taxon>
        <taxon>Geobacteraceae</taxon>
        <taxon>Geomonas</taxon>
    </lineage>
</organism>
<proteinExistence type="predicted"/>
<protein>
    <submittedName>
        <fullName evidence="1">Uncharacterized protein</fullName>
    </submittedName>
</protein>
<evidence type="ECO:0000313" key="2">
    <source>
        <dbReference type="Proteomes" id="UP000683559"/>
    </source>
</evidence>
<sequence length="201" mass="23520">MNELKFRIKNVDSEDEQEVDDAFDRYSSHVKSLNLNKDCDLLKFFGNDFFHDGDIYDLKIFDGNRNVTFKVDALNIRTKEEDFQYVNTSFECIFKDVVWLTMEGQRIDDLNDPLTDSNGLEFAYSEIDTLTEYIEDFKNNYRGSEAFMDDEPEFHSIIIRFTTPAGFFGMVFSSVSVVPLEPLAWHLIQESGRYELCLWGQ</sequence>
<reference evidence="1 2" key="1">
    <citation type="submission" date="2021-06" db="EMBL/GenBank/DDBJ databases">
        <title>Gemonas diversity in paddy soil.</title>
        <authorList>
            <person name="Liu G."/>
        </authorList>
    </citation>
    <scope>NUCLEOTIDE SEQUENCE [LARGE SCALE GENOMIC DNA]</scope>
    <source>
        <strain evidence="1 2">RG2</strain>
    </source>
</reference>
<dbReference type="RefSeq" id="WP_217287804.1">
    <property type="nucleotide sequence ID" value="NZ_CP077683.1"/>
</dbReference>